<protein>
    <recommendedName>
        <fullName evidence="3">DUF3013 family protein</fullName>
    </recommendedName>
</protein>
<name>A0A060RFP2_9STRE</name>
<dbReference type="EMBL" id="CCBC010000001">
    <property type="protein sequence ID" value="CDO16829.1"/>
    <property type="molecule type" value="Genomic_DNA"/>
</dbReference>
<dbReference type="Gene3D" id="3.40.50.11250">
    <property type="entry name" value="Protein of unknown function DUF3013"/>
    <property type="match status" value="1"/>
</dbReference>
<evidence type="ECO:0008006" key="3">
    <source>
        <dbReference type="Google" id="ProtNLM"/>
    </source>
</evidence>
<reference evidence="1 2" key="1">
    <citation type="submission" date="2014-02" db="EMBL/GenBank/DDBJ databases">
        <authorList>
            <person name="Manrique M."/>
        </authorList>
    </citation>
    <scope>NUCLEOTIDE SEQUENCE [LARGE SCALE GENOMIC DNA]</scope>
    <source>
        <strain evidence="1 2">LMG17956</strain>
    </source>
</reference>
<proteinExistence type="predicted"/>
<comment type="caution">
    <text evidence="1">The sequence shown here is derived from an EMBL/GenBank/DDBJ whole genome shotgun (WGS) entry which is preliminary data.</text>
</comment>
<dbReference type="Pfam" id="PF11217">
    <property type="entry name" value="DUF3013"/>
    <property type="match status" value="1"/>
</dbReference>
<sequence length="156" mass="18093">MAKFGFLSVLEEEMDKHFTFDYAIDWNKKNHAVEVTFILDAQNQSAVETVDDQGEISNDDIIFEDYVLFYNQAKSKVDEDEYLVTIPFDAKKGFSREFLAYFAETLNDVATNGLDDLMDFLADENATDFALEWDAESFEKGKADLKETEYFAYPRY</sequence>
<dbReference type="InterPro" id="IPR021380">
    <property type="entry name" value="DUF3013"/>
</dbReference>
<evidence type="ECO:0000313" key="1">
    <source>
        <dbReference type="EMBL" id="CDO16829.1"/>
    </source>
</evidence>
<dbReference type="Proteomes" id="UP000027584">
    <property type="component" value="Unassembled WGS sequence"/>
</dbReference>
<accession>A0A060RFP2</accession>
<dbReference type="AlphaFoldDB" id="A0A060RFP2"/>
<evidence type="ECO:0000313" key="2">
    <source>
        <dbReference type="Proteomes" id="UP000027584"/>
    </source>
</evidence>
<gene>
    <name evidence="1" type="ORF">BN963_SGAL_00006</name>
</gene>
<reference evidence="1 2" key="2">
    <citation type="submission" date="2014-05" db="EMBL/GenBank/DDBJ databases">
        <title>Genome sequence of Streptococcus gallolyticus.</title>
        <authorList>
            <person name="Del Campo R."/>
        </authorList>
    </citation>
    <scope>NUCLEOTIDE SEQUENCE [LARGE SCALE GENOMIC DNA]</scope>
    <source>
        <strain evidence="1 2">LMG17956</strain>
    </source>
</reference>
<organism evidence="1 2">
    <name type="scientific">Streptococcus gallolyticus</name>
    <dbReference type="NCBI Taxonomy" id="315405"/>
    <lineage>
        <taxon>Bacteria</taxon>
        <taxon>Bacillati</taxon>
        <taxon>Bacillota</taxon>
        <taxon>Bacilli</taxon>
        <taxon>Lactobacillales</taxon>
        <taxon>Streptococcaceae</taxon>
        <taxon>Streptococcus</taxon>
    </lineage>
</organism>